<evidence type="ECO:0000256" key="1">
    <source>
        <dbReference type="ARBA" id="ARBA00010835"/>
    </source>
</evidence>
<dbReference type="EMBL" id="GL377591">
    <property type="protein sequence ID" value="EFJ23952.1"/>
    <property type="molecule type" value="Genomic_DNA"/>
</dbReference>
<feature type="domain" description="Prokaryotic-type class I peptide chain release factors" evidence="3">
    <location>
        <begin position="48"/>
        <end position="106"/>
    </location>
</feature>
<organism evidence="5">
    <name type="scientific">Selaginella moellendorffii</name>
    <name type="common">Spikemoss</name>
    <dbReference type="NCBI Taxonomy" id="88036"/>
    <lineage>
        <taxon>Eukaryota</taxon>
        <taxon>Viridiplantae</taxon>
        <taxon>Streptophyta</taxon>
        <taxon>Embryophyta</taxon>
        <taxon>Tracheophyta</taxon>
        <taxon>Lycopodiopsida</taxon>
        <taxon>Selaginellales</taxon>
        <taxon>Selaginellaceae</taxon>
        <taxon>Selaginella</taxon>
    </lineage>
</organism>
<dbReference type="STRING" id="88036.D8RVG5"/>
<reference evidence="4 5" key="1">
    <citation type="journal article" date="2011" name="Science">
        <title>The Selaginella genome identifies genetic changes associated with the evolution of vascular plants.</title>
        <authorList>
            <person name="Banks J.A."/>
            <person name="Nishiyama T."/>
            <person name="Hasebe M."/>
            <person name="Bowman J.L."/>
            <person name="Gribskov M."/>
            <person name="dePamphilis C."/>
            <person name="Albert V.A."/>
            <person name="Aono N."/>
            <person name="Aoyama T."/>
            <person name="Ambrose B.A."/>
            <person name="Ashton N.W."/>
            <person name="Axtell M.J."/>
            <person name="Barker E."/>
            <person name="Barker M.S."/>
            <person name="Bennetzen J.L."/>
            <person name="Bonawitz N.D."/>
            <person name="Chapple C."/>
            <person name="Cheng C."/>
            <person name="Correa L.G."/>
            <person name="Dacre M."/>
            <person name="DeBarry J."/>
            <person name="Dreyer I."/>
            <person name="Elias M."/>
            <person name="Engstrom E.M."/>
            <person name="Estelle M."/>
            <person name="Feng L."/>
            <person name="Finet C."/>
            <person name="Floyd S.K."/>
            <person name="Frommer W.B."/>
            <person name="Fujita T."/>
            <person name="Gramzow L."/>
            <person name="Gutensohn M."/>
            <person name="Harholt J."/>
            <person name="Hattori M."/>
            <person name="Heyl A."/>
            <person name="Hirai T."/>
            <person name="Hiwatashi Y."/>
            <person name="Ishikawa M."/>
            <person name="Iwata M."/>
            <person name="Karol K.G."/>
            <person name="Koehler B."/>
            <person name="Kolukisaoglu U."/>
            <person name="Kubo M."/>
            <person name="Kurata T."/>
            <person name="Lalonde S."/>
            <person name="Li K."/>
            <person name="Li Y."/>
            <person name="Litt A."/>
            <person name="Lyons E."/>
            <person name="Manning G."/>
            <person name="Maruyama T."/>
            <person name="Michael T.P."/>
            <person name="Mikami K."/>
            <person name="Miyazaki S."/>
            <person name="Morinaga S."/>
            <person name="Murata T."/>
            <person name="Mueller-Roeber B."/>
            <person name="Nelson D.R."/>
            <person name="Obara M."/>
            <person name="Oguri Y."/>
            <person name="Olmstead R.G."/>
            <person name="Onodera N."/>
            <person name="Petersen B.L."/>
            <person name="Pils B."/>
            <person name="Prigge M."/>
            <person name="Rensing S.A."/>
            <person name="Riano-Pachon D.M."/>
            <person name="Roberts A.W."/>
            <person name="Sato Y."/>
            <person name="Scheller H.V."/>
            <person name="Schulz B."/>
            <person name="Schulz C."/>
            <person name="Shakirov E.V."/>
            <person name="Shibagaki N."/>
            <person name="Shinohara N."/>
            <person name="Shippen D.E."/>
            <person name="Soerensen I."/>
            <person name="Sotooka R."/>
            <person name="Sugimoto N."/>
            <person name="Sugita M."/>
            <person name="Sumikawa N."/>
            <person name="Tanurdzic M."/>
            <person name="Theissen G."/>
            <person name="Ulvskov P."/>
            <person name="Wakazuki S."/>
            <person name="Weng J.K."/>
            <person name="Willats W.W."/>
            <person name="Wipf D."/>
            <person name="Wolf P.G."/>
            <person name="Yang L."/>
            <person name="Zimmer A.D."/>
            <person name="Zhu Q."/>
            <person name="Mitros T."/>
            <person name="Hellsten U."/>
            <person name="Loque D."/>
            <person name="Otillar R."/>
            <person name="Salamov A."/>
            <person name="Schmutz J."/>
            <person name="Shapiro H."/>
            <person name="Lindquist E."/>
            <person name="Lucas S."/>
            <person name="Rokhsar D."/>
            <person name="Grigoriev I.V."/>
        </authorList>
    </citation>
    <scope>NUCLEOTIDE SEQUENCE [LARGE SCALE GENOMIC DNA]</scope>
</reference>
<evidence type="ECO:0000313" key="4">
    <source>
        <dbReference type="EMBL" id="EFJ23952.1"/>
    </source>
</evidence>
<dbReference type="PANTHER" id="PTHR43804:SF6">
    <property type="entry name" value="CLASS I PEPTIDE CHAIN RELEASE FACTOR"/>
    <property type="match status" value="1"/>
</dbReference>
<dbReference type="InterPro" id="IPR000352">
    <property type="entry name" value="Pep_chain_release_fac_I"/>
</dbReference>
<dbReference type="PANTHER" id="PTHR43804">
    <property type="entry name" value="LD18447P"/>
    <property type="match status" value="1"/>
</dbReference>
<dbReference type="AlphaFoldDB" id="D8RVG5"/>
<protein>
    <recommendedName>
        <fullName evidence="3">Prokaryotic-type class I peptide chain release factors domain-containing protein</fullName>
    </recommendedName>
</protein>
<dbReference type="eggNOG" id="KOG2726">
    <property type="taxonomic scope" value="Eukaryota"/>
</dbReference>
<evidence type="ECO:0000313" key="5">
    <source>
        <dbReference type="Proteomes" id="UP000001514"/>
    </source>
</evidence>
<dbReference type="Pfam" id="PF00472">
    <property type="entry name" value="RF-1"/>
    <property type="match status" value="1"/>
</dbReference>
<keyword evidence="5" id="KW-1185">Reference proteome</keyword>
<feature type="region of interest" description="Disordered" evidence="2">
    <location>
        <begin position="280"/>
        <end position="351"/>
    </location>
</feature>
<dbReference type="InterPro" id="IPR050057">
    <property type="entry name" value="Prokaryotic/Mito_RF"/>
</dbReference>
<dbReference type="Gene3D" id="3.30.160.20">
    <property type="match status" value="1"/>
</dbReference>
<evidence type="ECO:0000259" key="3">
    <source>
        <dbReference type="Pfam" id="PF00472"/>
    </source>
</evidence>
<dbReference type="InterPro" id="IPR045853">
    <property type="entry name" value="Pep_chain_release_fac_I_sf"/>
</dbReference>
<dbReference type="GO" id="GO:0003747">
    <property type="term" value="F:translation release factor activity"/>
    <property type="evidence" value="ECO:0007669"/>
    <property type="project" value="InterPro"/>
</dbReference>
<dbReference type="Gramene" id="EFJ23952">
    <property type="protein sequence ID" value="EFJ23952"/>
    <property type="gene ID" value="SELMODRAFT_415236"/>
</dbReference>
<dbReference type="InParanoid" id="D8RVG5"/>
<comment type="similarity">
    <text evidence="1">Belongs to the prokaryotic/mitochondrial release factor family.</text>
</comment>
<accession>D8RVG5</accession>
<dbReference type="HOGENOM" id="CLU_669766_0_0_1"/>
<dbReference type="SUPFAM" id="SSF75620">
    <property type="entry name" value="Release factor"/>
    <property type="match status" value="1"/>
</dbReference>
<feature type="compositionally biased region" description="Low complexity" evidence="2">
    <location>
        <begin position="320"/>
        <end position="331"/>
    </location>
</feature>
<proteinExistence type="inferred from homology"/>
<gene>
    <name evidence="4" type="ORF">SELMODRAFT_415236</name>
</gene>
<dbReference type="KEGG" id="smo:SELMODRAFT_415236"/>
<evidence type="ECO:0000256" key="2">
    <source>
        <dbReference type="SAM" id="MobiDB-lite"/>
    </source>
</evidence>
<sequence>MLQRRIPVAKFAAFPTPQIGEGDGDGESNSAATSIAYLRMSERDLVAQCKMDTFRATGPGGQHRNKTESAVRLKHLPTGLVSQASEDRSQHRNRESAVQRLRHTIAIKLRSPVNLEGYVVAPELAQILPLKETRKSSRQLGPNHPDYLLGLQLLLDLIDSVGGSVSIAAEKLGLSTGSLSKVITSDNSLLVAVNEIRASRGSTGTPTIAGSARAARCTPSDGAARATEWALPAGTRVARKKKIAQRHRQICYLSSLGRRFDPSRLDLREFPQGFADLPRSTMGRGVSSGGGQSSLGYLFGSDEPAKCSRPSAPPPPQQQPPAAAAAAAAAATPPPAGISRNHPTPTPTHAPAACKHEENGDAGVVKLGRNNNNYHRADGQNTGNFITDRPSTKVHSAPGGGSSLGYLFGGK</sequence>
<dbReference type="Proteomes" id="UP000001514">
    <property type="component" value="Unassembled WGS sequence"/>
</dbReference>
<name>D8RVG5_SELML</name>